<feature type="transmembrane region" description="Helical" evidence="1">
    <location>
        <begin position="33"/>
        <end position="55"/>
    </location>
</feature>
<dbReference type="EMBL" id="KE503206">
    <property type="protein sequence ID" value="EPX74900.1"/>
    <property type="molecule type" value="Genomic_DNA"/>
</dbReference>
<accession>S9R9R7</accession>
<keyword evidence="1" id="KW-1133">Transmembrane helix</keyword>
<dbReference type="RefSeq" id="XP_013016327.1">
    <property type="nucleotide sequence ID" value="XM_013160873.1"/>
</dbReference>
<dbReference type="AlphaFoldDB" id="S9R9R7"/>
<evidence type="ECO:0000313" key="3">
    <source>
        <dbReference type="Proteomes" id="UP000016088"/>
    </source>
</evidence>
<keyword evidence="1" id="KW-0812">Transmembrane</keyword>
<evidence type="ECO:0000313" key="2">
    <source>
        <dbReference type="EMBL" id="EPX74900.1"/>
    </source>
</evidence>
<evidence type="ECO:0000256" key="1">
    <source>
        <dbReference type="SAM" id="Phobius"/>
    </source>
</evidence>
<protein>
    <recommendedName>
        <fullName evidence="4">Peroxin-14</fullName>
    </recommendedName>
</protein>
<gene>
    <name evidence="2" type="ORF">SOCG_02380</name>
</gene>
<name>S9R9R7_SCHOY</name>
<organism evidence="2 3">
    <name type="scientific">Schizosaccharomyces octosporus (strain yFS286)</name>
    <name type="common">Fission yeast</name>
    <name type="synonym">Octosporomyces octosporus</name>
    <dbReference type="NCBI Taxonomy" id="483514"/>
    <lineage>
        <taxon>Eukaryota</taxon>
        <taxon>Fungi</taxon>
        <taxon>Dikarya</taxon>
        <taxon>Ascomycota</taxon>
        <taxon>Taphrinomycotina</taxon>
        <taxon>Schizosaccharomycetes</taxon>
        <taxon>Schizosaccharomycetales</taxon>
        <taxon>Schizosaccharomycetaceae</taxon>
        <taxon>Schizosaccharomyces</taxon>
    </lineage>
</organism>
<keyword evidence="3" id="KW-1185">Reference proteome</keyword>
<dbReference type="GeneID" id="25031357"/>
<dbReference type="OMA" id="YYVRPRW"/>
<dbReference type="HOGENOM" id="CLU_1462149_0_0_1"/>
<evidence type="ECO:0008006" key="4">
    <source>
        <dbReference type="Google" id="ProtNLM"/>
    </source>
</evidence>
<sequence>MHSANTVSKPPSLPSMLAPAQAFQEKSNLSSSVLSFSLFLSYLSSVIGISGYTLLKYYVRPRWLELLALRHAYVKRNLSKLERISSKAKDIEKETATLQADHDLWIRVKVVKSRISTLKTIAQNKAEQIPAEASLNLSMQGFKDILNAEVSNFLPLYNPDSLSSDHISQFHNVLHNYKKLHLSIS</sequence>
<keyword evidence="1" id="KW-0472">Membrane</keyword>
<reference evidence="2 3" key="1">
    <citation type="journal article" date="2011" name="Science">
        <title>Comparative functional genomics of the fission yeasts.</title>
        <authorList>
            <person name="Rhind N."/>
            <person name="Chen Z."/>
            <person name="Yassour M."/>
            <person name="Thompson D.A."/>
            <person name="Haas B.J."/>
            <person name="Habib N."/>
            <person name="Wapinski I."/>
            <person name="Roy S."/>
            <person name="Lin M.F."/>
            <person name="Heiman D.I."/>
            <person name="Young S.K."/>
            <person name="Furuya K."/>
            <person name="Guo Y."/>
            <person name="Pidoux A."/>
            <person name="Chen H.M."/>
            <person name="Robbertse B."/>
            <person name="Goldberg J.M."/>
            <person name="Aoki K."/>
            <person name="Bayne E.H."/>
            <person name="Berlin A.M."/>
            <person name="Desjardins C.A."/>
            <person name="Dobbs E."/>
            <person name="Dukaj L."/>
            <person name="Fan L."/>
            <person name="FitzGerald M.G."/>
            <person name="French C."/>
            <person name="Gujja S."/>
            <person name="Hansen K."/>
            <person name="Keifenheim D."/>
            <person name="Levin J.Z."/>
            <person name="Mosher R.A."/>
            <person name="Mueller C.A."/>
            <person name="Pfiffner J."/>
            <person name="Priest M."/>
            <person name="Russ C."/>
            <person name="Smialowska A."/>
            <person name="Swoboda P."/>
            <person name="Sykes S.M."/>
            <person name="Vaughn M."/>
            <person name="Vengrova S."/>
            <person name="Yoder R."/>
            <person name="Zeng Q."/>
            <person name="Allshire R."/>
            <person name="Baulcombe D."/>
            <person name="Birren B.W."/>
            <person name="Brown W."/>
            <person name="Ekwall K."/>
            <person name="Kellis M."/>
            <person name="Leatherwood J."/>
            <person name="Levin H."/>
            <person name="Margalit H."/>
            <person name="Martienssen R."/>
            <person name="Nieduszynski C.A."/>
            <person name="Spatafora J.W."/>
            <person name="Friedman N."/>
            <person name="Dalgaard J.Z."/>
            <person name="Baumann P."/>
            <person name="Niki H."/>
            <person name="Regev A."/>
            <person name="Nusbaum C."/>
        </authorList>
    </citation>
    <scope>NUCLEOTIDE SEQUENCE [LARGE SCALE GENOMIC DNA]</scope>
    <source>
        <strain evidence="3">yFS286</strain>
    </source>
</reference>
<proteinExistence type="predicted"/>
<dbReference type="Proteomes" id="UP000016088">
    <property type="component" value="Unassembled WGS sequence"/>
</dbReference>
<dbReference type="VEuPathDB" id="FungiDB:SOCG_02380"/>